<dbReference type="EMBL" id="HBHJ01033198">
    <property type="protein sequence ID" value="CAD9711004.1"/>
    <property type="molecule type" value="Transcribed_RNA"/>
</dbReference>
<name>A0A7S2WW95_9STRA</name>
<dbReference type="InterPro" id="IPR032723">
    <property type="entry name" value="Deaminase_LmjF365940"/>
</dbReference>
<feature type="region of interest" description="Disordered" evidence="1">
    <location>
        <begin position="508"/>
        <end position="566"/>
    </location>
</feature>
<protein>
    <submittedName>
        <fullName evidence="2">Uncharacterized protein</fullName>
    </submittedName>
</protein>
<feature type="region of interest" description="Disordered" evidence="1">
    <location>
        <begin position="425"/>
        <end position="447"/>
    </location>
</feature>
<dbReference type="AlphaFoldDB" id="A0A7S2WW95"/>
<dbReference type="InterPro" id="IPR016193">
    <property type="entry name" value="Cytidine_deaminase-like"/>
</dbReference>
<dbReference type="Gene3D" id="3.40.140.10">
    <property type="entry name" value="Cytidine Deaminase, domain 2"/>
    <property type="match status" value="1"/>
</dbReference>
<accession>A0A7S2WW95</accession>
<organism evidence="2">
    <name type="scientific">Rhizochromulina marina</name>
    <dbReference type="NCBI Taxonomy" id="1034831"/>
    <lineage>
        <taxon>Eukaryota</taxon>
        <taxon>Sar</taxon>
        <taxon>Stramenopiles</taxon>
        <taxon>Ochrophyta</taxon>
        <taxon>Dictyochophyceae</taxon>
        <taxon>Rhizochromulinales</taxon>
        <taxon>Rhizochromulina</taxon>
    </lineage>
</organism>
<reference evidence="2" key="1">
    <citation type="submission" date="2021-01" db="EMBL/GenBank/DDBJ databases">
        <authorList>
            <person name="Corre E."/>
            <person name="Pelletier E."/>
            <person name="Niang G."/>
            <person name="Scheremetjew M."/>
            <person name="Finn R."/>
            <person name="Kale V."/>
            <person name="Holt S."/>
            <person name="Cochrane G."/>
            <person name="Meng A."/>
            <person name="Brown T."/>
            <person name="Cohen L."/>
        </authorList>
    </citation>
    <scope>NUCLEOTIDE SEQUENCE</scope>
    <source>
        <strain evidence="2">CCMP1243</strain>
    </source>
</reference>
<feature type="compositionally biased region" description="Basic and acidic residues" evidence="1">
    <location>
        <begin position="425"/>
        <end position="439"/>
    </location>
</feature>
<feature type="compositionally biased region" description="Polar residues" evidence="1">
    <location>
        <begin position="535"/>
        <end position="549"/>
    </location>
</feature>
<dbReference type="GO" id="GO:0003824">
    <property type="term" value="F:catalytic activity"/>
    <property type="evidence" value="ECO:0007669"/>
    <property type="project" value="InterPro"/>
</dbReference>
<evidence type="ECO:0000313" key="2">
    <source>
        <dbReference type="EMBL" id="CAD9711004.1"/>
    </source>
</evidence>
<evidence type="ECO:0000256" key="1">
    <source>
        <dbReference type="SAM" id="MobiDB-lite"/>
    </source>
</evidence>
<dbReference type="Pfam" id="PF14421">
    <property type="entry name" value="LmjF365940-deam"/>
    <property type="match status" value="1"/>
</dbReference>
<proteinExistence type="predicted"/>
<dbReference type="SUPFAM" id="SSF53927">
    <property type="entry name" value="Cytidine deaminase-like"/>
    <property type="match status" value="1"/>
</dbReference>
<sequence>MSSSARPQQLWAQLSEAGMQSSRFPLLTRNDYDARHPLIRQTTESVPTGYSFAPGNLCPMDGLLPGPEQMDKLLQHFRLRVDDFSKLQQGQDAAGQSRSVGISGVYFPLLATIIPRWLQALRESRAQDAWKIVYLVSGVGVPRDESADPGQNSTEGVSELLEMWLLTHYPGITVRRVHSDTNLFRYDENIAFVKRELLPEIEPIRDALACKLGSAWRDNFKLTVSFASGSPARITAIQSALRPYRPMFMHMWQLKTFWHESTICLDDIEFMSSEDVETLPAVPTEQTDPHVQLVAQRIKELKQQFDAVVTGSGGAQASSPLRQFFPDTSSSDGPVLCSPVGHDMAKFWHRKSRKVVLSVLLVLKEGETQPRLYAGTNMEVSMPTGSLCAERNAIGSALAADLSLKRSELKLIGVLGLVLPKERKAEAVRPTKKSTRDSDTALLPIPLDDRAPASAPLVSSSSGFSLYLADGEREEKKNALQVDIPDAKSGDQSTLSPPRFKTLRSFERGDSANSGLPSELALPPTKASAFPYGNLRNSTSTGTLSQAARSTERAGSSDPLGSHPGTPAMLSRKLQVEMEDMNPLKPCGACSEWLKKIAEVNPAFRILTFTDANCTGTYIESVMEA</sequence>
<gene>
    <name evidence="2" type="ORF">RMAR1173_LOCUS21998</name>
</gene>